<dbReference type="InterPro" id="IPR050904">
    <property type="entry name" value="Adhesion/Biosynth-related"/>
</dbReference>
<keyword evidence="2" id="KW-0732">Signal</keyword>
<dbReference type="SUPFAM" id="SSF82153">
    <property type="entry name" value="FAS1 domain"/>
    <property type="match status" value="2"/>
</dbReference>
<evidence type="ECO:0000256" key="2">
    <source>
        <dbReference type="SAM" id="SignalP"/>
    </source>
</evidence>
<feature type="compositionally biased region" description="Low complexity" evidence="1">
    <location>
        <begin position="322"/>
        <end position="339"/>
    </location>
</feature>
<sequence length="374" mass="37947">MKFSLATAAAVLLASTPAALAQDANVTAYATGLLAALNANNLTALSGLAAKVQSQLIPVLQANINRNLTVFAPTNAAIAALGNNVSDDVIFQTIAYHILNGTYKSDTSDATVIAPTALTGSPNVYLPAGRPQVVVLAKYENGTQYVKQPLSNVTFVQAAINGVQYQNLLVRPVNTVLTIPGNLTALATRAGLTQLAQLLTQTQLLQPLDQSKAGLTIFAPTNAAIEAISAQAAQLNSTQLSAILAQHVLNGTVAYSNSIPHSAPNAAGNKLTFTKNDTGVFVQIANSTAKITQTNILFRGGVVHTIDTVLVDTSSNPTAANDAFTSAATAGPTPTPSGTGNNGGGNSGAAAPGSKVGAGLLALTLVASGVFVLL</sequence>
<dbReference type="GO" id="GO:0016236">
    <property type="term" value="P:macroautophagy"/>
    <property type="evidence" value="ECO:0007669"/>
    <property type="project" value="TreeGrafter"/>
</dbReference>
<dbReference type="EMBL" id="LWDF02000014">
    <property type="protein sequence ID" value="KAE8260289.1"/>
    <property type="molecule type" value="Genomic_DNA"/>
</dbReference>
<dbReference type="Pfam" id="PF02469">
    <property type="entry name" value="Fasciclin"/>
    <property type="match status" value="2"/>
</dbReference>
<feature type="domain" description="FAS1" evidence="3">
    <location>
        <begin position="179"/>
        <end position="310"/>
    </location>
</feature>
<evidence type="ECO:0000313" key="4">
    <source>
        <dbReference type="EMBL" id="KAE8260289.1"/>
    </source>
</evidence>
<dbReference type="PANTHER" id="PTHR10900">
    <property type="entry name" value="PERIOSTIN-RELATED"/>
    <property type="match status" value="1"/>
</dbReference>
<evidence type="ECO:0000259" key="3">
    <source>
        <dbReference type="PROSITE" id="PS50213"/>
    </source>
</evidence>
<feature type="signal peptide" evidence="2">
    <location>
        <begin position="1"/>
        <end position="21"/>
    </location>
</feature>
<dbReference type="Proteomes" id="UP000077521">
    <property type="component" value="Unassembled WGS sequence"/>
</dbReference>
<feature type="chain" id="PRO_5043994168" description="FAS1 domain-containing protein" evidence="2">
    <location>
        <begin position="22"/>
        <end position="374"/>
    </location>
</feature>
<dbReference type="PROSITE" id="PS50213">
    <property type="entry name" value="FAS1"/>
    <property type="match status" value="2"/>
</dbReference>
<dbReference type="InterPro" id="IPR000782">
    <property type="entry name" value="FAS1_domain"/>
</dbReference>
<accession>A0A177TKE5</accession>
<feature type="region of interest" description="Disordered" evidence="1">
    <location>
        <begin position="322"/>
        <end position="350"/>
    </location>
</feature>
<dbReference type="AlphaFoldDB" id="A0A177TKE5"/>
<proteinExistence type="predicted"/>
<organism evidence="4 5">
    <name type="scientific">Tilletia indica</name>
    <dbReference type="NCBI Taxonomy" id="43049"/>
    <lineage>
        <taxon>Eukaryota</taxon>
        <taxon>Fungi</taxon>
        <taxon>Dikarya</taxon>
        <taxon>Basidiomycota</taxon>
        <taxon>Ustilaginomycotina</taxon>
        <taxon>Exobasidiomycetes</taxon>
        <taxon>Tilletiales</taxon>
        <taxon>Tilletiaceae</taxon>
        <taxon>Tilletia</taxon>
    </lineage>
</organism>
<evidence type="ECO:0000313" key="5">
    <source>
        <dbReference type="Proteomes" id="UP000077521"/>
    </source>
</evidence>
<dbReference type="Gene3D" id="2.30.180.10">
    <property type="entry name" value="FAS1 domain"/>
    <property type="match status" value="2"/>
</dbReference>
<comment type="caution">
    <text evidence="4">The sequence shown here is derived from an EMBL/GenBank/DDBJ whole genome shotgun (WGS) entry which is preliminary data.</text>
</comment>
<dbReference type="GO" id="GO:0005615">
    <property type="term" value="C:extracellular space"/>
    <property type="evidence" value="ECO:0007669"/>
    <property type="project" value="TreeGrafter"/>
</dbReference>
<dbReference type="InterPro" id="IPR036378">
    <property type="entry name" value="FAS1_dom_sf"/>
</dbReference>
<protein>
    <recommendedName>
        <fullName evidence="3">FAS1 domain-containing protein</fullName>
    </recommendedName>
</protein>
<gene>
    <name evidence="4" type="ORF">A4X13_0g443</name>
</gene>
<reference evidence="4" key="1">
    <citation type="submission" date="2016-04" db="EMBL/GenBank/DDBJ databases">
        <authorList>
            <person name="Nguyen H.D."/>
            <person name="Samba Siva P."/>
            <person name="Cullis J."/>
            <person name="Levesque C.A."/>
            <person name="Hambleton S."/>
        </authorList>
    </citation>
    <scope>NUCLEOTIDE SEQUENCE</scope>
    <source>
        <strain evidence="4">DAOMC 236416</strain>
    </source>
</reference>
<dbReference type="GO" id="GO:0000329">
    <property type="term" value="C:fungal-type vacuole membrane"/>
    <property type="evidence" value="ECO:0007669"/>
    <property type="project" value="TreeGrafter"/>
</dbReference>
<keyword evidence="5" id="KW-1185">Reference proteome</keyword>
<reference evidence="4" key="2">
    <citation type="journal article" date="2019" name="IMA Fungus">
        <title>Genome sequencing and comparison of five Tilletia species to identify candidate genes for the detection of regulated species infecting wheat.</title>
        <authorList>
            <person name="Nguyen H.D.T."/>
            <person name="Sultana T."/>
            <person name="Kesanakurti P."/>
            <person name="Hambleton S."/>
        </authorList>
    </citation>
    <scope>NUCLEOTIDE SEQUENCE</scope>
    <source>
        <strain evidence="4">DAOMC 236416</strain>
    </source>
</reference>
<feature type="domain" description="FAS1" evidence="3">
    <location>
        <begin position="29"/>
        <end position="177"/>
    </location>
</feature>
<evidence type="ECO:0000256" key="1">
    <source>
        <dbReference type="SAM" id="MobiDB-lite"/>
    </source>
</evidence>
<dbReference type="PANTHER" id="PTHR10900:SF122">
    <property type="entry name" value="FAS1 DOMAIN-CONTAINING PROTEIN"/>
    <property type="match status" value="1"/>
</dbReference>
<dbReference type="SMART" id="SM00554">
    <property type="entry name" value="FAS1"/>
    <property type="match status" value="2"/>
</dbReference>
<name>A0A177TKE5_9BASI</name>